<evidence type="ECO:0000313" key="3">
    <source>
        <dbReference type="EMBL" id="KAL3392107.1"/>
    </source>
</evidence>
<sequence length="137" mass="14840">MIDAFGVGICIACISYLCCICTTTIVACSALKRQKNDIKSCRGYSKPSSSSRNRSSRVAVQQKQPSSSRAVKKCDSGSESRCPCAEKQQKYFSCCSPCAQQAKRKAYLETSSFLNFEDADLSVASGKCAKGTYGAFY</sequence>
<dbReference type="AlphaFoldDB" id="A0ABD2WG64"/>
<comment type="caution">
    <text evidence="3">The sequence shown here is derived from an EMBL/GenBank/DDBJ whole genome shotgun (WGS) entry which is preliminary data.</text>
</comment>
<feature type="compositionally biased region" description="Polar residues" evidence="1">
    <location>
        <begin position="58"/>
        <end position="69"/>
    </location>
</feature>
<evidence type="ECO:0000313" key="4">
    <source>
        <dbReference type="Proteomes" id="UP001627154"/>
    </source>
</evidence>
<feature type="region of interest" description="Disordered" evidence="1">
    <location>
        <begin position="40"/>
        <end position="80"/>
    </location>
</feature>
<gene>
    <name evidence="3" type="ORF">TKK_013422</name>
</gene>
<protein>
    <submittedName>
        <fullName evidence="3">Uncharacterized protein</fullName>
    </submittedName>
</protein>
<name>A0ABD2WG64_9HYME</name>
<accession>A0ABD2WG64</accession>
<evidence type="ECO:0000256" key="2">
    <source>
        <dbReference type="SAM" id="Phobius"/>
    </source>
</evidence>
<reference evidence="3 4" key="1">
    <citation type="journal article" date="2024" name="bioRxiv">
        <title>A reference genome for Trichogramma kaykai: A tiny desert-dwelling parasitoid wasp with competing sex-ratio distorters.</title>
        <authorList>
            <person name="Culotta J."/>
            <person name="Lindsey A.R."/>
        </authorList>
    </citation>
    <scope>NUCLEOTIDE SEQUENCE [LARGE SCALE GENOMIC DNA]</scope>
    <source>
        <strain evidence="3 4">KSX58</strain>
    </source>
</reference>
<keyword evidence="2" id="KW-0472">Membrane</keyword>
<keyword evidence="2" id="KW-1133">Transmembrane helix</keyword>
<keyword evidence="2" id="KW-0812">Transmembrane</keyword>
<keyword evidence="4" id="KW-1185">Reference proteome</keyword>
<feature type="transmembrane region" description="Helical" evidence="2">
    <location>
        <begin position="6"/>
        <end position="31"/>
    </location>
</feature>
<feature type="compositionally biased region" description="Low complexity" evidence="1">
    <location>
        <begin position="41"/>
        <end position="57"/>
    </location>
</feature>
<dbReference type="EMBL" id="JBJJXI010000107">
    <property type="protein sequence ID" value="KAL3392107.1"/>
    <property type="molecule type" value="Genomic_DNA"/>
</dbReference>
<organism evidence="3 4">
    <name type="scientific">Trichogramma kaykai</name>
    <dbReference type="NCBI Taxonomy" id="54128"/>
    <lineage>
        <taxon>Eukaryota</taxon>
        <taxon>Metazoa</taxon>
        <taxon>Ecdysozoa</taxon>
        <taxon>Arthropoda</taxon>
        <taxon>Hexapoda</taxon>
        <taxon>Insecta</taxon>
        <taxon>Pterygota</taxon>
        <taxon>Neoptera</taxon>
        <taxon>Endopterygota</taxon>
        <taxon>Hymenoptera</taxon>
        <taxon>Apocrita</taxon>
        <taxon>Proctotrupomorpha</taxon>
        <taxon>Chalcidoidea</taxon>
        <taxon>Trichogrammatidae</taxon>
        <taxon>Trichogramma</taxon>
    </lineage>
</organism>
<evidence type="ECO:0000256" key="1">
    <source>
        <dbReference type="SAM" id="MobiDB-lite"/>
    </source>
</evidence>
<dbReference type="Proteomes" id="UP001627154">
    <property type="component" value="Unassembled WGS sequence"/>
</dbReference>
<proteinExistence type="predicted"/>